<dbReference type="AlphaFoldDB" id="A0A849AB82"/>
<dbReference type="SMART" id="SM01119">
    <property type="entry name" value="D-ser_dehydrat"/>
    <property type="match status" value="1"/>
</dbReference>
<gene>
    <name evidence="4" type="ORF">HKD39_11870</name>
</gene>
<proteinExistence type="inferred from homology"/>
<sequence length="369" mass="38305">MDHSPPAAMLGRPIDELPTPAPLVDLDVFDANARVIADRLTQHGMSWRPHSKAHKSPQLAKRQLALGAVGITCAKLGEAEVMTGAGIDNILVANMLATADKWRRAAEVQRTATVAFCVDDERHVRMASHAAVAAGTDIGLFIEVDIGMHRVGVRGPDAAVRLAELIAAAPGVRLAGMMGYEGHLPAVWPAAEKTIKVQAAVRKLTGAADRVRAAGHQVPIVSSGGTATYQSAFGVEGLTESQSGGGCLMDRFYLETCHVELPVALTLAATVVSAAEPGVAITDAGFKALGSLGSMLPPLVAAPSGVTVSGLSAEHGLLAAGPADLRVGDRVTLIPGYSDAMIFLHDKLYGHRGGVVTEVIDVAARGRLQ</sequence>
<evidence type="ECO:0000313" key="4">
    <source>
        <dbReference type="EMBL" id="NNG36398.1"/>
    </source>
</evidence>
<comment type="caution">
    <text evidence="4">The sequence shown here is derived from an EMBL/GenBank/DDBJ whole genome shotgun (WGS) entry which is preliminary data.</text>
</comment>
<dbReference type="Gene3D" id="2.40.37.20">
    <property type="entry name" value="D-serine dehydratase-like domain"/>
    <property type="match status" value="1"/>
</dbReference>
<dbReference type="PANTHER" id="PTHR28004:SF2">
    <property type="entry name" value="D-SERINE DEHYDRATASE"/>
    <property type="match status" value="1"/>
</dbReference>
<dbReference type="Gene3D" id="3.20.20.10">
    <property type="entry name" value="Alanine racemase"/>
    <property type="match status" value="1"/>
</dbReference>
<dbReference type="GO" id="GO:0036088">
    <property type="term" value="P:D-serine catabolic process"/>
    <property type="evidence" value="ECO:0007669"/>
    <property type="project" value="TreeGrafter"/>
</dbReference>
<dbReference type="GO" id="GO:0008721">
    <property type="term" value="F:D-serine ammonia-lyase activity"/>
    <property type="evidence" value="ECO:0007669"/>
    <property type="project" value="TreeGrafter"/>
</dbReference>
<evidence type="ECO:0000256" key="1">
    <source>
        <dbReference type="ARBA" id="ARBA00005323"/>
    </source>
</evidence>
<dbReference type="Pfam" id="PF14031">
    <property type="entry name" value="D-ser_dehydrat"/>
    <property type="match status" value="1"/>
</dbReference>
<feature type="domain" description="D-serine dehydratase-like" evidence="3">
    <location>
        <begin position="264"/>
        <end position="352"/>
    </location>
</feature>
<dbReference type="InterPro" id="IPR042208">
    <property type="entry name" value="D-ser_dehydrat-like_sf"/>
</dbReference>
<evidence type="ECO:0000259" key="3">
    <source>
        <dbReference type="SMART" id="SM01119"/>
    </source>
</evidence>
<accession>A0A849AB82</accession>
<organism evidence="4 5">
    <name type="scientific">Nakamurella aerolata</name>
    <dbReference type="NCBI Taxonomy" id="1656892"/>
    <lineage>
        <taxon>Bacteria</taxon>
        <taxon>Bacillati</taxon>
        <taxon>Actinomycetota</taxon>
        <taxon>Actinomycetes</taxon>
        <taxon>Nakamurellales</taxon>
        <taxon>Nakamurellaceae</taxon>
        <taxon>Nakamurella</taxon>
    </lineage>
</organism>
<evidence type="ECO:0000256" key="2">
    <source>
        <dbReference type="ARBA" id="ARBA00023239"/>
    </source>
</evidence>
<dbReference type="InterPro" id="IPR029066">
    <property type="entry name" value="PLP-binding_barrel"/>
</dbReference>
<protein>
    <submittedName>
        <fullName evidence="4">DSD1 family PLP-dependent enzyme</fullName>
    </submittedName>
</protein>
<dbReference type="InterPro" id="IPR051466">
    <property type="entry name" value="D-amino_acid_metab_enzyme"/>
</dbReference>
<dbReference type="InterPro" id="IPR026956">
    <property type="entry name" value="D-ser_dehydrat-like_dom"/>
</dbReference>
<reference evidence="4 5" key="1">
    <citation type="submission" date="2020-05" db="EMBL/GenBank/DDBJ databases">
        <title>Nakamurella sp. DB0629 isolated from air conditioner.</title>
        <authorList>
            <person name="Kim D.H."/>
            <person name="Kim D.-U."/>
        </authorList>
    </citation>
    <scope>NUCLEOTIDE SEQUENCE [LARGE SCALE GENOMIC DNA]</scope>
    <source>
        <strain evidence="4 5">DB0629</strain>
    </source>
</reference>
<dbReference type="InterPro" id="IPR001608">
    <property type="entry name" value="Ala_racemase_N"/>
</dbReference>
<name>A0A849AB82_9ACTN</name>
<keyword evidence="5" id="KW-1185">Reference proteome</keyword>
<dbReference type="Proteomes" id="UP000562984">
    <property type="component" value="Unassembled WGS sequence"/>
</dbReference>
<dbReference type="SUPFAM" id="SSF51419">
    <property type="entry name" value="PLP-binding barrel"/>
    <property type="match status" value="1"/>
</dbReference>
<dbReference type="RefSeq" id="WP_171200091.1">
    <property type="nucleotide sequence ID" value="NZ_JABEND010000006.1"/>
</dbReference>
<dbReference type="Pfam" id="PF01168">
    <property type="entry name" value="Ala_racemase_N"/>
    <property type="match status" value="1"/>
</dbReference>
<comment type="similarity">
    <text evidence="1">Belongs to the DSD1 family.</text>
</comment>
<dbReference type="EMBL" id="JABEND010000006">
    <property type="protein sequence ID" value="NNG36398.1"/>
    <property type="molecule type" value="Genomic_DNA"/>
</dbReference>
<keyword evidence="2" id="KW-0456">Lyase</keyword>
<dbReference type="PANTHER" id="PTHR28004">
    <property type="entry name" value="ZGC:162816-RELATED"/>
    <property type="match status" value="1"/>
</dbReference>
<evidence type="ECO:0000313" key="5">
    <source>
        <dbReference type="Proteomes" id="UP000562984"/>
    </source>
</evidence>